<dbReference type="Proteomes" id="UP000003835">
    <property type="component" value="Unassembled WGS sequence"/>
</dbReference>
<evidence type="ECO:0000313" key="3">
    <source>
        <dbReference type="Proteomes" id="UP000003835"/>
    </source>
</evidence>
<dbReference type="RefSeq" id="WP_006101190.1">
    <property type="nucleotide sequence ID" value="NZ_DS989849.1"/>
</dbReference>
<accession>B4VRD5</accession>
<proteinExistence type="predicted"/>
<reference evidence="2 3" key="1">
    <citation type="submission" date="2008-07" db="EMBL/GenBank/DDBJ databases">
        <authorList>
            <person name="Tandeau de Marsac N."/>
            <person name="Ferriera S."/>
            <person name="Johnson J."/>
            <person name="Kravitz S."/>
            <person name="Beeson K."/>
            <person name="Sutton G."/>
            <person name="Rogers Y.-H."/>
            <person name="Friedman R."/>
            <person name="Frazier M."/>
            <person name="Venter J.C."/>
        </authorList>
    </citation>
    <scope>NUCLEOTIDE SEQUENCE [LARGE SCALE GENOMIC DNA]</scope>
    <source>
        <strain evidence="2 3">PCC 7420</strain>
    </source>
</reference>
<feature type="region of interest" description="Disordered" evidence="1">
    <location>
        <begin position="32"/>
        <end position="72"/>
    </location>
</feature>
<dbReference type="AlphaFoldDB" id="B4VRD5"/>
<gene>
    <name evidence="2" type="ORF">MC7420_1399</name>
</gene>
<protein>
    <submittedName>
        <fullName evidence="2">Uncharacterized protein</fullName>
    </submittedName>
</protein>
<keyword evidence="3" id="KW-1185">Reference proteome</keyword>
<evidence type="ECO:0000256" key="1">
    <source>
        <dbReference type="SAM" id="MobiDB-lite"/>
    </source>
</evidence>
<sequence length="72" mass="7539">MFFSAIDSEIAVTLFVELSKTCIITFSQNSIHQKAEDRGTGGAGGDGEDEEDGEDEGDCVGAGFTTNVSFSP</sequence>
<evidence type="ECO:0000313" key="2">
    <source>
        <dbReference type="EMBL" id="EDX75481.1"/>
    </source>
</evidence>
<name>B4VRD5_9CYAN</name>
<dbReference type="HOGENOM" id="CLU_2715417_0_0_3"/>
<dbReference type="EMBL" id="DS989849">
    <property type="protein sequence ID" value="EDX75481.1"/>
    <property type="molecule type" value="Genomic_DNA"/>
</dbReference>
<feature type="compositionally biased region" description="Acidic residues" evidence="1">
    <location>
        <begin position="46"/>
        <end position="58"/>
    </location>
</feature>
<organism evidence="2 3">
    <name type="scientific">Coleofasciculus chthonoplastes PCC 7420</name>
    <dbReference type="NCBI Taxonomy" id="118168"/>
    <lineage>
        <taxon>Bacteria</taxon>
        <taxon>Bacillati</taxon>
        <taxon>Cyanobacteriota</taxon>
        <taxon>Cyanophyceae</taxon>
        <taxon>Coleofasciculales</taxon>
        <taxon>Coleofasciculaceae</taxon>
        <taxon>Coleofasciculus</taxon>
    </lineage>
</organism>